<evidence type="ECO:0000256" key="2">
    <source>
        <dbReference type="ARBA" id="ARBA00022980"/>
    </source>
</evidence>
<keyword evidence="5" id="KW-0812">Transmembrane</keyword>
<evidence type="ECO:0000256" key="4">
    <source>
        <dbReference type="RuleBase" id="RU003445"/>
    </source>
</evidence>
<keyword evidence="7" id="KW-1185">Reference proteome</keyword>
<sequence>MKITRTQSHKRRFTAFALSASPPCSISGSILQFTILCYLLNMVETATENQRCSPFDLFKPYLLCVSILVPSLVLTSFLGLGFYVILFTTTILIISTSFLVKFSKKSNGVLVENPSSTKLQVEDEVLTPLLMNKTVSDAAIEADNGIVNEFQVDDSLDLTSEREYVEMKWMISGNVLERNREISDEYSTSEEDDEEGLIEIAIPSNDTTSLNEEPKPNLQSNLPTLLPEPIFHQQDLVELLEEINEPKQIHEIKDFLLTARRKDACSVKIKKSKDFVKFKARCSKYLYTLCVSDAEKADKLKQSLPRGAKRLVPVGLGDDDQCIEDDFTA</sequence>
<dbReference type="GO" id="GO:0006412">
    <property type="term" value="P:translation"/>
    <property type="evidence" value="ECO:0007669"/>
    <property type="project" value="InterPro"/>
</dbReference>
<dbReference type="FunFam" id="3.30.720.90:FF:000001">
    <property type="entry name" value="60S ribosomal protein L38"/>
    <property type="match status" value="1"/>
</dbReference>
<proteinExistence type="inferred from homology"/>
<reference evidence="6 7" key="1">
    <citation type="submission" date="2019-07" db="EMBL/GenBank/DDBJ databases">
        <title>WGS assembly of Gossypium tomentosum.</title>
        <authorList>
            <person name="Chen Z.J."/>
            <person name="Sreedasyam A."/>
            <person name="Ando A."/>
            <person name="Song Q."/>
            <person name="De L."/>
            <person name="Hulse-Kemp A."/>
            <person name="Ding M."/>
            <person name="Ye W."/>
            <person name="Kirkbride R."/>
            <person name="Jenkins J."/>
            <person name="Plott C."/>
            <person name="Lovell J."/>
            <person name="Lin Y.-M."/>
            <person name="Vaughn R."/>
            <person name="Liu B."/>
            <person name="Li W."/>
            <person name="Simpson S."/>
            <person name="Scheffler B."/>
            <person name="Saski C."/>
            <person name="Grover C."/>
            <person name="Hu G."/>
            <person name="Conover J."/>
            <person name="Carlson J."/>
            <person name="Shu S."/>
            <person name="Boston L."/>
            <person name="Williams M."/>
            <person name="Peterson D."/>
            <person name="Mcgee K."/>
            <person name="Jones D."/>
            <person name="Wendel J."/>
            <person name="Stelly D."/>
            <person name="Grimwood J."/>
            <person name="Schmutz J."/>
        </authorList>
    </citation>
    <scope>NUCLEOTIDE SEQUENCE [LARGE SCALE GENOMIC DNA]</scope>
    <source>
        <strain evidence="6">7179.01</strain>
    </source>
</reference>
<evidence type="ECO:0000256" key="1">
    <source>
        <dbReference type="ARBA" id="ARBA00007803"/>
    </source>
</evidence>
<dbReference type="GO" id="GO:0003735">
    <property type="term" value="F:structural constituent of ribosome"/>
    <property type="evidence" value="ECO:0007669"/>
    <property type="project" value="InterPro"/>
</dbReference>
<feature type="transmembrane region" description="Helical" evidence="5">
    <location>
        <begin position="80"/>
        <end position="100"/>
    </location>
</feature>
<dbReference type="Gene3D" id="3.30.720.90">
    <property type="match status" value="1"/>
</dbReference>
<dbReference type="Pfam" id="PF01781">
    <property type="entry name" value="Ribosomal_L38e"/>
    <property type="match status" value="1"/>
</dbReference>
<comment type="similarity">
    <text evidence="1 4">Belongs to the eukaryotic ribosomal protein eL38 family.</text>
</comment>
<evidence type="ECO:0000256" key="5">
    <source>
        <dbReference type="SAM" id="Phobius"/>
    </source>
</evidence>
<gene>
    <name evidence="6" type="ORF">ES332_D01G099600v1</name>
</gene>
<keyword evidence="3 4" id="KW-0687">Ribonucleoprotein</keyword>
<protein>
    <recommendedName>
        <fullName evidence="8">Ribosomal protein L38e</fullName>
    </recommendedName>
</protein>
<keyword evidence="5" id="KW-1133">Transmembrane helix</keyword>
<dbReference type="InterPro" id="IPR002675">
    <property type="entry name" value="Ribosomal_eL38"/>
</dbReference>
<evidence type="ECO:0000313" key="6">
    <source>
        <dbReference type="EMBL" id="TYH87192.1"/>
    </source>
</evidence>
<dbReference type="PANTHER" id="PTHR35708:SF3">
    <property type="entry name" value="GB|AAD25831.1"/>
    <property type="match status" value="1"/>
</dbReference>
<evidence type="ECO:0000256" key="3">
    <source>
        <dbReference type="ARBA" id="ARBA00023274"/>
    </source>
</evidence>
<dbReference type="GO" id="GO:1990904">
    <property type="term" value="C:ribonucleoprotein complex"/>
    <property type="evidence" value="ECO:0007669"/>
    <property type="project" value="UniProtKB-KW"/>
</dbReference>
<keyword evidence="5" id="KW-0472">Membrane</keyword>
<evidence type="ECO:0000313" key="7">
    <source>
        <dbReference type="Proteomes" id="UP000322667"/>
    </source>
</evidence>
<name>A0A5D2M781_GOSTO</name>
<dbReference type="GO" id="GO:0005840">
    <property type="term" value="C:ribosome"/>
    <property type="evidence" value="ECO:0007669"/>
    <property type="project" value="UniProtKB-KW"/>
</dbReference>
<dbReference type="AlphaFoldDB" id="A0A5D2M781"/>
<organism evidence="6 7">
    <name type="scientific">Gossypium tomentosum</name>
    <name type="common">Hawaiian cotton</name>
    <name type="synonym">Gossypium sandvicense</name>
    <dbReference type="NCBI Taxonomy" id="34277"/>
    <lineage>
        <taxon>Eukaryota</taxon>
        <taxon>Viridiplantae</taxon>
        <taxon>Streptophyta</taxon>
        <taxon>Embryophyta</taxon>
        <taxon>Tracheophyta</taxon>
        <taxon>Spermatophyta</taxon>
        <taxon>Magnoliopsida</taxon>
        <taxon>eudicotyledons</taxon>
        <taxon>Gunneridae</taxon>
        <taxon>Pentapetalae</taxon>
        <taxon>rosids</taxon>
        <taxon>malvids</taxon>
        <taxon>Malvales</taxon>
        <taxon>Malvaceae</taxon>
        <taxon>Malvoideae</taxon>
        <taxon>Gossypium</taxon>
    </lineage>
</organism>
<dbReference type="EMBL" id="CM017623">
    <property type="protein sequence ID" value="TYH87192.1"/>
    <property type="molecule type" value="Genomic_DNA"/>
</dbReference>
<evidence type="ECO:0008006" key="8">
    <source>
        <dbReference type="Google" id="ProtNLM"/>
    </source>
</evidence>
<accession>A0A5D2M781</accession>
<dbReference type="PANTHER" id="PTHR35708">
    <property type="entry name" value="GB|AAD25831.1"/>
    <property type="match status" value="1"/>
</dbReference>
<dbReference type="InterPro" id="IPR038464">
    <property type="entry name" value="Ribosomal_eL38_sf"/>
</dbReference>
<keyword evidence="2 4" id="KW-0689">Ribosomal protein</keyword>
<dbReference type="Proteomes" id="UP000322667">
    <property type="component" value="Chromosome D01"/>
</dbReference>